<dbReference type="AlphaFoldDB" id="A0A1G5RTY0"/>
<evidence type="ECO:0000256" key="5">
    <source>
        <dbReference type="SAM" id="SignalP"/>
    </source>
</evidence>
<organism evidence="6 7">
    <name type="scientific">Pseudobutyrivibrio xylanivorans</name>
    <dbReference type="NCBI Taxonomy" id="185007"/>
    <lineage>
        <taxon>Bacteria</taxon>
        <taxon>Bacillati</taxon>
        <taxon>Bacillota</taxon>
        <taxon>Clostridia</taxon>
        <taxon>Lachnospirales</taxon>
        <taxon>Lachnospiraceae</taxon>
        <taxon>Pseudobutyrivibrio</taxon>
    </lineage>
</organism>
<feature type="region of interest" description="Disordered" evidence="4">
    <location>
        <begin position="419"/>
        <end position="475"/>
    </location>
</feature>
<keyword evidence="2" id="KW-0813">Transport</keyword>
<dbReference type="Gene3D" id="3.40.190.10">
    <property type="entry name" value="Periplasmic binding protein-like II"/>
    <property type="match status" value="2"/>
</dbReference>
<gene>
    <name evidence="6" type="ORF">SAMN02910350_00775</name>
</gene>
<feature type="signal peptide" evidence="5">
    <location>
        <begin position="1"/>
        <end position="20"/>
    </location>
</feature>
<evidence type="ECO:0000256" key="4">
    <source>
        <dbReference type="SAM" id="MobiDB-lite"/>
    </source>
</evidence>
<evidence type="ECO:0000313" key="7">
    <source>
        <dbReference type="Proteomes" id="UP000199428"/>
    </source>
</evidence>
<dbReference type="Proteomes" id="UP000199428">
    <property type="component" value="Unassembled WGS sequence"/>
</dbReference>
<feature type="chain" id="PRO_5039059167" evidence="5">
    <location>
        <begin position="21"/>
        <end position="475"/>
    </location>
</feature>
<name>A0A1G5RTY0_PSEXY</name>
<dbReference type="Pfam" id="PF13416">
    <property type="entry name" value="SBP_bac_8"/>
    <property type="match status" value="1"/>
</dbReference>
<dbReference type="PROSITE" id="PS51257">
    <property type="entry name" value="PROKAR_LIPOPROTEIN"/>
    <property type="match status" value="1"/>
</dbReference>
<evidence type="ECO:0000256" key="1">
    <source>
        <dbReference type="ARBA" id="ARBA00008520"/>
    </source>
</evidence>
<proteinExistence type="inferred from homology"/>
<evidence type="ECO:0000256" key="2">
    <source>
        <dbReference type="ARBA" id="ARBA00022448"/>
    </source>
</evidence>
<feature type="compositionally biased region" description="Acidic residues" evidence="4">
    <location>
        <begin position="441"/>
        <end position="475"/>
    </location>
</feature>
<dbReference type="GO" id="GO:1901982">
    <property type="term" value="F:maltose binding"/>
    <property type="evidence" value="ECO:0007669"/>
    <property type="project" value="TreeGrafter"/>
</dbReference>
<dbReference type="PANTHER" id="PTHR30061:SF50">
    <property type="entry name" value="MALTOSE_MALTODEXTRIN-BINDING PERIPLASMIC PROTEIN"/>
    <property type="match status" value="1"/>
</dbReference>
<dbReference type="EMBL" id="FMWK01000003">
    <property type="protein sequence ID" value="SCZ77456.1"/>
    <property type="molecule type" value="Genomic_DNA"/>
</dbReference>
<evidence type="ECO:0000313" key="6">
    <source>
        <dbReference type="EMBL" id="SCZ77456.1"/>
    </source>
</evidence>
<dbReference type="GO" id="GO:0015768">
    <property type="term" value="P:maltose transport"/>
    <property type="evidence" value="ECO:0007669"/>
    <property type="project" value="TreeGrafter"/>
</dbReference>
<accession>A0A1G5RTY0</accession>
<comment type="similarity">
    <text evidence="1">Belongs to the bacterial solute-binding protein 1 family.</text>
</comment>
<dbReference type="SUPFAM" id="SSF53850">
    <property type="entry name" value="Periplasmic binding protein-like II"/>
    <property type="match status" value="1"/>
</dbReference>
<dbReference type="GO" id="GO:0042956">
    <property type="term" value="P:maltodextrin transmembrane transport"/>
    <property type="evidence" value="ECO:0007669"/>
    <property type="project" value="TreeGrafter"/>
</dbReference>
<feature type="compositionally biased region" description="Acidic residues" evidence="4">
    <location>
        <begin position="419"/>
        <end position="434"/>
    </location>
</feature>
<keyword evidence="3 5" id="KW-0732">Signal</keyword>
<sequence>MSKRFFSLFVSLLLITALFAGCGSKEETAATAEAPEEETGLPSGDVSLRVWGADEDEELVNQIISGFIKEYGSMANFNITFEAHSESSAKDEILGDVLNAPDVFTFADDQLMALVASGVLKKVENDSEISGRNLAAASDAASVNGTLYAYPLTADNGYFLFYNKAVISDEAVQSMDSLMAAAGAAGQKVFMEMNSGWYMYAFFGNTDMEIGLNDDGISTYCNWNAKYTNITGRDVAEAMAAIGRNPAFTCESNDGFVGGAADGTFAAGVSGIWDENGIKEAWGDNYAACKLPTYTVAGQQVQMSSYAGYKLVGVNSYSKNQAWAAKFADWMTNEQNQTLRFEMRGQGPSNTNASGAGAVAESKAIQALQQQAEYSSLQRVGGTYWDPAANFGTLMSQGNPSGKDVQVLLNEMVTEITGEESTGDLVTEEGEAAPEENKEEATEDVVEEATEETTEETTEEIIEETTTENSEENKQ</sequence>
<evidence type="ECO:0000256" key="3">
    <source>
        <dbReference type="ARBA" id="ARBA00022729"/>
    </source>
</evidence>
<dbReference type="PANTHER" id="PTHR30061">
    <property type="entry name" value="MALTOSE-BINDING PERIPLASMIC PROTEIN"/>
    <property type="match status" value="1"/>
</dbReference>
<reference evidence="6 7" key="1">
    <citation type="submission" date="2016-10" db="EMBL/GenBank/DDBJ databases">
        <authorList>
            <person name="de Groot N.N."/>
        </authorList>
    </citation>
    <scope>NUCLEOTIDE SEQUENCE [LARGE SCALE GENOMIC DNA]</scope>
    <source>
        <strain evidence="6 7">DSM 10317</strain>
    </source>
</reference>
<protein>
    <submittedName>
        <fullName evidence="6">Arabinogalactan oligomer / maltooligosaccharide transport system substrate-binding protein</fullName>
    </submittedName>
</protein>
<dbReference type="GO" id="GO:0055052">
    <property type="term" value="C:ATP-binding cassette (ABC) transporter complex, substrate-binding subunit-containing"/>
    <property type="evidence" value="ECO:0007669"/>
    <property type="project" value="TreeGrafter"/>
</dbReference>
<dbReference type="RefSeq" id="WP_090161394.1">
    <property type="nucleotide sequence ID" value="NZ_FMWK01000003.1"/>
</dbReference>
<dbReference type="InterPro" id="IPR006059">
    <property type="entry name" value="SBP"/>
</dbReference>